<sequence length="224" mass="23933">MASTATQHPSEITIQNMMEPAVPTMEPPLEGSVQGTAEPVASTSADNNNVASIAMEHPLEGSIQGTAEPVASNVTRGSADTINVASTVTQLPLEASLQETGHQALDDPINRSRASGRRPRSTTTTCTMKLKGGAICGKALPAEEIGKYRRCQICRRKATHVKRLSVHNISKGRGKKRHRIAMIEESLRVSDMENNQSDSSSEGSAESGSPGKRARDLWIGYSKA</sequence>
<feature type="compositionally biased region" description="Low complexity" evidence="1">
    <location>
        <begin position="197"/>
        <end position="209"/>
    </location>
</feature>
<dbReference type="AlphaFoldDB" id="A0A166EAN4"/>
<dbReference type="EMBL" id="KV417603">
    <property type="protein sequence ID" value="KZP15572.1"/>
    <property type="molecule type" value="Genomic_DNA"/>
</dbReference>
<dbReference type="Proteomes" id="UP000076532">
    <property type="component" value="Unassembled WGS sequence"/>
</dbReference>
<reference evidence="2 3" key="1">
    <citation type="journal article" date="2016" name="Mol. Biol. Evol.">
        <title>Comparative Genomics of Early-Diverging Mushroom-Forming Fungi Provides Insights into the Origins of Lignocellulose Decay Capabilities.</title>
        <authorList>
            <person name="Nagy L.G."/>
            <person name="Riley R."/>
            <person name="Tritt A."/>
            <person name="Adam C."/>
            <person name="Daum C."/>
            <person name="Floudas D."/>
            <person name="Sun H."/>
            <person name="Yadav J.S."/>
            <person name="Pangilinan J."/>
            <person name="Larsson K.H."/>
            <person name="Matsuura K."/>
            <person name="Barry K."/>
            <person name="Labutti K."/>
            <person name="Kuo R."/>
            <person name="Ohm R.A."/>
            <person name="Bhattacharya S.S."/>
            <person name="Shirouzu T."/>
            <person name="Yoshinaga Y."/>
            <person name="Martin F.M."/>
            <person name="Grigoriev I.V."/>
            <person name="Hibbett D.S."/>
        </authorList>
    </citation>
    <scope>NUCLEOTIDE SEQUENCE [LARGE SCALE GENOMIC DNA]</scope>
    <source>
        <strain evidence="2 3">CBS 109695</strain>
    </source>
</reference>
<accession>A0A166EAN4</accession>
<evidence type="ECO:0000313" key="3">
    <source>
        <dbReference type="Proteomes" id="UP000076532"/>
    </source>
</evidence>
<proteinExistence type="predicted"/>
<feature type="region of interest" description="Disordered" evidence="1">
    <location>
        <begin position="186"/>
        <end position="224"/>
    </location>
</feature>
<keyword evidence="3" id="KW-1185">Reference proteome</keyword>
<evidence type="ECO:0000256" key="1">
    <source>
        <dbReference type="SAM" id="MobiDB-lite"/>
    </source>
</evidence>
<gene>
    <name evidence="2" type="ORF">FIBSPDRAFT_895728</name>
</gene>
<evidence type="ECO:0000313" key="2">
    <source>
        <dbReference type="EMBL" id="KZP15572.1"/>
    </source>
</evidence>
<feature type="region of interest" description="Disordered" evidence="1">
    <location>
        <begin position="100"/>
        <end position="124"/>
    </location>
</feature>
<feature type="region of interest" description="Disordered" evidence="1">
    <location>
        <begin position="22"/>
        <end position="43"/>
    </location>
</feature>
<protein>
    <submittedName>
        <fullName evidence="2">Uncharacterized protein</fullName>
    </submittedName>
</protein>
<name>A0A166EAN4_9AGAM</name>
<organism evidence="2 3">
    <name type="scientific">Athelia psychrophila</name>
    <dbReference type="NCBI Taxonomy" id="1759441"/>
    <lineage>
        <taxon>Eukaryota</taxon>
        <taxon>Fungi</taxon>
        <taxon>Dikarya</taxon>
        <taxon>Basidiomycota</taxon>
        <taxon>Agaricomycotina</taxon>
        <taxon>Agaricomycetes</taxon>
        <taxon>Agaricomycetidae</taxon>
        <taxon>Atheliales</taxon>
        <taxon>Atheliaceae</taxon>
        <taxon>Athelia</taxon>
    </lineage>
</organism>